<organism evidence="2 3">
    <name type="scientific">Plakobranchus ocellatus</name>
    <dbReference type="NCBI Taxonomy" id="259542"/>
    <lineage>
        <taxon>Eukaryota</taxon>
        <taxon>Metazoa</taxon>
        <taxon>Spiralia</taxon>
        <taxon>Lophotrochozoa</taxon>
        <taxon>Mollusca</taxon>
        <taxon>Gastropoda</taxon>
        <taxon>Heterobranchia</taxon>
        <taxon>Euthyneura</taxon>
        <taxon>Panpulmonata</taxon>
        <taxon>Sacoglossa</taxon>
        <taxon>Placobranchoidea</taxon>
        <taxon>Plakobranchidae</taxon>
        <taxon>Plakobranchus</taxon>
    </lineage>
</organism>
<accession>A0AAV3YNW6</accession>
<dbReference type="GO" id="GO:0000428">
    <property type="term" value="C:DNA-directed RNA polymerase complex"/>
    <property type="evidence" value="ECO:0007669"/>
    <property type="project" value="UniProtKB-KW"/>
</dbReference>
<evidence type="ECO:0000256" key="1">
    <source>
        <dbReference type="SAM" id="Phobius"/>
    </source>
</evidence>
<dbReference type="AlphaFoldDB" id="A0AAV3YNW6"/>
<evidence type="ECO:0000313" key="2">
    <source>
        <dbReference type="EMBL" id="GFN83723.1"/>
    </source>
</evidence>
<keyword evidence="2" id="KW-0240">DNA-directed RNA polymerase</keyword>
<reference evidence="2 3" key="1">
    <citation type="journal article" date="2021" name="Elife">
        <title>Chloroplast acquisition without the gene transfer in kleptoplastic sea slugs, Plakobranchus ocellatus.</title>
        <authorList>
            <person name="Maeda T."/>
            <person name="Takahashi S."/>
            <person name="Yoshida T."/>
            <person name="Shimamura S."/>
            <person name="Takaki Y."/>
            <person name="Nagai Y."/>
            <person name="Toyoda A."/>
            <person name="Suzuki Y."/>
            <person name="Arimoto A."/>
            <person name="Ishii H."/>
            <person name="Satoh N."/>
            <person name="Nishiyama T."/>
            <person name="Hasebe M."/>
            <person name="Maruyama T."/>
            <person name="Minagawa J."/>
            <person name="Obokata J."/>
            <person name="Shigenobu S."/>
        </authorList>
    </citation>
    <scope>NUCLEOTIDE SEQUENCE [LARGE SCALE GENOMIC DNA]</scope>
</reference>
<dbReference type="Proteomes" id="UP000735302">
    <property type="component" value="Unassembled WGS sequence"/>
</dbReference>
<proteinExistence type="predicted"/>
<feature type="transmembrane region" description="Helical" evidence="1">
    <location>
        <begin position="20"/>
        <end position="38"/>
    </location>
</feature>
<evidence type="ECO:0000313" key="3">
    <source>
        <dbReference type="Proteomes" id="UP000735302"/>
    </source>
</evidence>
<dbReference type="EMBL" id="BLXT01001211">
    <property type="protein sequence ID" value="GFN83723.1"/>
    <property type="molecule type" value="Genomic_DNA"/>
</dbReference>
<keyword evidence="3" id="KW-1185">Reference proteome</keyword>
<keyword evidence="1" id="KW-1133">Transmembrane helix</keyword>
<protein>
    <submittedName>
        <fullName evidence="2">DNA-directed RNA polymerase i subunit rpa49</fullName>
    </submittedName>
</protein>
<sequence length="82" mass="9579">MSLLDSLRRRATKIWAIPIVRQVAITTGIIIGCSIYYYPIMKVHFFPDRTPEEKALFDKNNLYPIKVRKQRELEAQQQAAKS</sequence>
<name>A0AAV3YNW6_9GAST</name>
<keyword evidence="1" id="KW-0472">Membrane</keyword>
<keyword evidence="2" id="KW-0804">Transcription</keyword>
<gene>
    <name evidence="2" type="ORF">PoB_001022900</name>
</gene>
<keyword evidence="1" id="KW-0812">Transmembrane</keyword>
<comment type="caution">
    <text evidence="2">The sequence shown here is derived from an EMBL/GenBank/DDBJ whole genome shotgun (WGS) entry which is preliminary data.</text>
</comment>